<dbReference type="RefSeq" id="WP_013126696.1">
    <property type="nucleotide sequence ID" value="NC_014158.1"/>
</dbReference>
<sequence>MRNATRDNRIRRALVVPVALAPLIAVPGNVAAEPTTPPPTPSTATPAPTTTAPTTTQPPTTRPPEPGSTRPTTPPTTTSSTAPPASTTTPPAPNRLTVGAVRIVDEQGAPVPGATAFVQGCTGGPGASLADGGATTVTGPCVTARMERVPTNWRLLTPSTLTVTTNAGRAEFRFVLARGGIVPPTSTPQPGGVRFTLDARDRSGRGVASQYAVYACESGRPLGGLATDSAGNGGGAFPGDCLTVVPTAWPRECVLVGPHMYSRVVGNGVNRLNFTFKCGGQNPPGPADVPGVLVKTDRISGVPLAGASFAISQCESGETIRAVSTGADGRAPLALPPGCYRATETVAPSGYLRDPAAVAFRVTPPGFEVRVTNARISAPVVVRNPAVRVPISSIPSGRVW</sequence>
<feature type="domain" description="SpaA-like prealbumin fold" evidence="3">
    <location>
        <begin position="293"/>
        <end position="373"/>
    </location>
</feature>
<proteinExistence type="predicted"/>
<dbReference type="HOGENOM" id="CLU_688756_0_0_11"/>
<dbReference type="EMBL" id="CP001966">
    <property type="protein sequence ID" value="ADG78674.1"/>
    <property type="molecule type" value="Genomic_DNA"/>
</dbReference>
<feature type="compositionally biased region" description="Low complexity" evidence="1">
    <location>
        <begin position="42"/>
        <end position="59"/>
    </location>
</feature>
<keyword evidence="2" id="KW-0732">Signal</keyword>
<gene>
    <name evidence="4" type="ordered locus">Tpau_2062</name>
</gene>
<evidence type="ECO:0000313" key="5">
    <source>
        <dbReference type="Proteomes" id="UP000001213"/>
    </source>
</evidence>
<dbReference type="Pfam" id="PF17802">
    <property type="entry name" value="SpaA"/>
    <property type="match status" value="1"/>
</dbReference>
<feature type="signal peptide" evidence="2">
    <location>
        <begin position="1"/>
        <end position="32"/>
    </location>
</feature>
<dbReference type="Gene3D" id="2.60.40.10">
    <property type="entry name" value="Immunoglobulins"/>
    <property type="match status" value="1"/>
</dbReference>
<evidence type="ECO:0000256" key="2">
    <source>
        <dbReference type="SAM" id="SignalP"/>
    </source>
</evidence>
<evidence type="ECO:0000313" key="4">
    <source>
        <dbReference type="EMBL" id="ADG78674.1"/>
    </source>
</evidence>
<feature type="compositionally biased region" description="Low complexity" evidence="1">
    <location>
        <begin position="67"/>
        <end position="89"/>
    </location>
</feature>
<organism evidence="4 5">
    <name type="scientific">Tsukamurella paurometabola (strain ATCC 8368 / DSM 20162 / CCUG 35730 / CIP 100753 / JCM 10117 / KCTC 9821 / NBRC 16120 / NCIMB 702349 / NCTC 13040)</name>
    <name type="common">Corynebacterium paurometabolum</name>
    <dbReference type="NCBI Taxonomy" id="521096"/>
    <lineage>
        <taxon>Bacteria</taxon>
        <taxon>Bacillati</taxon>
        <taxon>Actinomycetota</taxon>
        <taxon>Actinomycetes</taxon>
        <taxon>Mycobacteriales</taxon>
        <taxon>Tsukamurellaceae</taxon>
        <taxon>Tsukamurella</taxon>
    </lineage>
</organism>
<reference evidence="4 5" key="2">
    <citation type="journal article" date="2011" name="Stand. Genomic Sci.">
        <title>Complete genome sequence of Tsukamurella paurometabola type strain (no. 33).</title>
        <authorList>
            <person name="Munk A.C."/>
            <person name="Lapidus A."/>
            <person name="Lucas S."/>
            <person name="Nolan M."/>
            <person name="Tice H."/>
            <person name="Cheng J.F."/>
            <person name="Del Rio T.G."/>
            <person name="Goodwin L."/>
            <person name="Pitluck S."/>
            <person name="Liolios K."/>
            <person name="Huntemann M."/>
            <person name="Ivanova N."/>
            <person name="Mavromatis K."/>
            <person name="Mikhailova N."/>
            <person name="Pati A."/>
            <person name="Chen A."/>
            <person name="Palaniappan K."/>
            <person name="Tapia R."/>
            <person name="Han C."/>
            <person name="Land M."/>
            <person name="Hauser L."/>
            <person name="Chang Y.J."/>
            <person name="Jeffries C.D."/>
            <person name="Brettin T."/>
            <person name="Yasawong M."/>
            <person name="Brambilla E.M."/>
            <person name="Rohde M."/>
            <person name="Sikorski J."/>
            <person name="Goker M."/>
            <person name="Detter J.C."/>
            <person name="Woyke T."/>
            <person name="Bristow J."/>
            <person name="Eisen J.A."/>
            <person name="Markowitz V."/>
            <person name="Hugenholtz P."/>
            <person name="Kyrpides N.C."/>
            <person name="Klenk H.P."/>
        </authorList>
    </citation>
    <scope>NUCLEOTIDE SEQUENCE [LARGE SCALE GENOMIC DNA]</scope>
    <source>
        <strain evidence="5">ATCC 8368 / DSM 20162 / CCUG 35730 / CIP 100753 / JCM 10117 / KCTC 9821 / NBRC 16120 / NCIMB 702349 / NCTC 13040</strain>
    </source>
</reference>
<dbReference type="AlphaFoldDB" id="D5UNV6"/>
<dbReference type="InterPro" id="IPR013783">
    <property type="entry name" value="Ig-like_fold"/>
</dbReference>
<evidence type="ECO:0000256" key="1">
    <source>
        <dbReference type="SAM" id="MobiDB-lite"/>
    </source>
</evidence>
<protein>
    <recommendedName>
        <fullName evidence="3">SpaA-like prealbumin fold domain-containing protein</fullName>
    </recommendedName>
</protein>
<dbReference type="eggNOG" id="COG4932">
    <property type="taxonomic scope" value="Bacteria"/>
</dbReference>
<feature type="region of interest" description="Disordered" evidence="1">
    <location>
        <begin position="29"/>
        <end position="96"/>
    </location>
</feature>
<feature type="chain" id="PRO_5003077951" description="SpaA-like prealbumin fold domain-containing protein" evidence="2">
    <location>
        <begin position="33"/>
        <end position="400"/>
    </location>
</feature>
<dbReference type="GO" id="GO:0005975">
    <property type="term" value="P:carbohydrate metabolic process"/>
    <property type="evidence" value="ECO:0007669"/>
    <property type="project" value="UniProtKB-ARBA"/>
</dbReference>
<dbReference type="Proteomes" id="UP000001213">
    <property type="component" value="Chromosome"/>
</dbReference>
<dbReference type="KEGG" id="tpr:Tpau_2062"/>
<name>D5UNV6_TSUPD</name>
<dbReference type="InterPro" id="IPR041033">
    <property type="entry name" value="SpaA_PFL_dom_1"/>
</dbReference>
<reference evidence="5" key="1">
    <citation type="submission" date="2010-03" db="EMBL/GenBank/DDBJ databases">
        <title>The complete chromosome of Tsukamurella paurometabola DSM 20162.</title>
        <authorList>
            <consortium name="US DOE Joint Genome Institute (JGI-PGF)"/>
            <person name="Lucas S."/>
            <person name="Copeland A."/>
            <person name="Lapidus A."/>
            <person name="Glavina del Rio T."/>
            <person name="Dalin E."/>
            <person name="Tice H."/>
            <person name="Bruce D."/>
            <person name="Goodwin L."/>
            <person name="Pitluck S."/>
            <person name="Kyrpides N."/>
            <person name="Mavromatis K."/>
            <person name="Ivanova N."/>
            <person name="Mikhailova N."/>
            <person name="Munk A.C."/>
            <person name="Brettin T."/>
            <person name="Detter J.C."/>
            <person name="Tapia R."/>
            <person name="Han C."/>
            <person name="Larimer F."/>
            <person name="Land M."/>
            <person name="Hauser L."/>
            <person name="Markowitz V."/>
            <person name="Cheng J.-F."/>
            <person name="Hugenholtz P."/>
            <person name="Woyke T."/>
            <person name="Wu D."/>
            <person name="Jando M."/>
            <person name="Brambilla E."/>
            <person name="Klenk H.-P."/>
            <person name="Eisen J.A."/>
        </authorList>
    </citation>
    <scope>NUCLEOTIDE SEQUENCE [LARGE SCALE GENOMIC DNA]</scope>
    <source>
        <strain evidence="5">ATCC 8368 / DSM 20162 / CCUG 35730 / CIP 100753 / JCM 10117 / KCTC 9821 / NBRC 16120 / NCIMB 702349 / NCTC 13040</strain>
    </source>
</reference>
<keyword evidence="5" id="KW-1185">Reference proteome</keyword>
<evidence type="ECO:0000259" key="3">
    <source>
        <dbReference type="Pfam" id="PF17802"/>
    </source>
</evidence>
<accession>D5UNV6</accession>
<dbReference type="STRING" id="521096.Tpau_2062"/>